<dbReference type="GO" id="GO:0000976">
    <property type="term" value="F:transcription cis-regulatory region binding"/>
    <property type="evidence" value="ECO:0007669"/>
    <property type="project" value="TreeGrafter"/>
</dbReference>
<evidence type="ECO:0000256" key="2">
    <source>
        <dbReference type="ARBA" id="ARBA00023125"/>
    </source>
</evidence>
<gene>
    <name evidence="5" type="ORF">IAB44_05255</name>
</gene>
<name>A0A9D1ESA1_9FIRM</name>
<dbReference type="SMART" id="SM00354">
    <property type="entry name" value="HTH_LACI"/>
    <property type="match status" value="1"/>
</dbReference>
<proteinExistence type="predicted"/>
<evidence type="ECO:0000259" key="4">
    <source>
        <dbReference type="PROSITE" id="PS50932"/>
    </source>
</evidence>
<dbReference type="PANTHER" id="PTHR30146:SF109">
    <property type="entry name" value="HTH-TYPE TRANSCRIPTIONAL REGULATOR GALS"/>
    <property type="match status" value="1"/>
</dbReference>
<dbReference type="SUPFAM" id="SSF53822">
    <property type="entry name" value="Periplasmic binding protein-like I"/>
    <property type="match status" value="1"/>
</dbReference>
<dbReference type="InterPro" id="IPR028082">
    <property type="entry name" value="Peripla_BP_I"/>
</dbReference>
<keyword evidence="1" id="KW-0805">Transcription regulation</keyword>
<dbReference type="Pfam" id="PF00532">
    <property type="entry name" value="Peripla_BP_1"/>
    <property type="match status" value="1"/>
</dbReference>
<comment type="caution">
    <text evidence="5">The sequence shown here is derived from an EMBL/GenBank/DDBJ whole genome shotgun (WGS) entry which is preliminary data.</text>
</comment>
<reference evidence="5" key="1">
    <citation type="submission" date="2020-10" db="EMBL/GenBank/DDBJ databases">
        <authorList>
            <person name="Gilroy R."/>
        </authorList>
    </citation>
    <scope>NUCLEOTIDE SEQUENCE</scope>
    <source>
        <strain evidence="5">CHK190-19873</strain>
    </source>
</reference>
<reference evidence="5" key="2">
    <citation type="journal article" date="2021" name="PeerJ">
        <title>Extensive microbial diversity within the chicken gut microbiome revealed by metagenomics and culture.</title>
        <authorList>
            <person name="Gilroy R."/>
            <person name="Ravi A."/>
            <person name="Getino M."/>
            <person name="Pursley I."/>
            <person name="Horton D.L."/>
            <person name="Alikhan N.F."/>
            <person name="Baker D."/>
            <person name="Gharbi K."/>
            <person name="Hall N."/>
            <person name="Watson M."/>
            <person name="Adriaenssens E.M."/>
            <person name="Foster-Nyarko E."/>
            <person name="Jarju S."/>
            <person name="Secka A."/>
            <person name="Antonio M."/>
            <person name="Oren A."/>
            <person name="Chaudhuri R.R."/>
            <person name="La Ragione R."/>
            <person name="Hildebrand F."/>
            <person name="Pallen M.J."/>
        </authorList>
    </citation>
    <scope>NUCLEOTIDE SEQUENCE</scope>
    <source>
        <strain evidence="5">CHK190-19873</strain>
    </source>
</reference>
<keyword evidence="2 5" id="KW-0238">DNA-binding</keyword>
<organism evidence="5 6">
    <name type="scientific">Candidatus Limivivens intestinipullorum</name>
    <dbReference type="NCBI Taxonomy" id="2840858"/>
    <lineage>
        <taxon>Bacteria</taxon>
        <taxon>Bacillati</taxon>
        <taxon>Bacillota</taxon>
        <taxon>Clostridia</taxon>
        <taxon>Lachnospirales</taxon>
        <taxon>Lachnospiraceae</taxon>
        <taxon>Lachnospiraceae incertae sedis</taxon>
        <taxon>Candidatus Limivivens</taxon>
    </lineage>
</organism>
<dbReference type="CDD" id="cd01392">
    <property type="entry name" value="HTH_LacI"/>
    <property type="match status" value="1"/>
</dbReference>
<dbReference type="Proteomes" id="UP000823935">
    <property type="component" value="Unassembled WGS sequence"/>
</dbReference>
<evidence type="ECO:0000313" key="6">
    <source>
        <dbReference type="Proteomes" id="UP000823935"/>
    </source>
</evidence>
<dbReference type="SUPFAM" id="SSF47413">
    <property type="entry name" value="lambda repressor-like DNA-binding domains"/>
    <property type="match status" value="1"/>
</dbReference>
<dbReference type="PANTHER" id="PTHR30146">
    <property type="entry name" value="LACI-RELATED TRANSCRIPTIONAL REPRESSOR"/>
    <property type="match status" value="1"/>
</dbReference>
<dbReference type="Gene3D" id="3.40.50.2300">
    <property type="match status" value="2"/>
</dbReference>
<dbReference type="Gene3D" id="1.10.260.40">
    <property type="entry name" value="lambda repressor-like DNA-binding domains"/>
    <property type="match status" value="1"/>
</dbReference>
<dbReference type="AlphaFoldDB" id="A0A9D1ESA1"/>
<dbReference type="InterPro" id="IPR000843">
    <property type="entry name" value="HTH_LacI"/>
</dbReference>
<evidence type="ECO:0000313" key="5">
    <source>
        <dbReference type="EMBL" id="HIS30944.1"/>
    </source>
</evidence>
<dbReference type="GO" id="GO:0003700">
    <property type="term" value="F:DNA-binding transcription factor activity"/>
    <property type="evidence" value="ECO:0007669"/>
    <property type="project" value="TreeGrafter"/>
</dbReference>
<evidence type="ECO:0000256" key="3">
    <source>
        <dbReference type="ARBA" id="ARBA00023163"/>
    </source>
</evidence>
<dbReference type="EMBL" id="DVIQ01000025">
    <property type="protein sequence ID" value="HIS30944.1"/>
    <property type="molecule type" value="Genomic_DNA"/>
</dbReference>
<dbReference type="InterPro" id="IPR001761">
    <property type="entry name" value="Peripla_BP/Lac1_sug-bd_dom"/>
</dbReference>
<protein>
    <submittedName>
        <fullName evidence="5">LacI family DNA-binding transcriptional regulator</fullName>
    </submittedName>
</protein>
<dbReference type="PROSITE" id="PS50932">
    <property type="entry name" value="HTH_LACI_2"/>
    <property type="match status" value="1"/>
</dbReference>
<accession>A0A9D1ESA1</accession>
<dbReference type="InterPro" id="IPR010982">
    <property type="entry name" value="Lambda_DNA-bd_dom_sf"/>
</dbReference>
<feature type="domain" description="HTH lacI-type" evidence="4">
    <location>
        <begin position="3"/>
        <end position="56"/>
    </location>
</feature>
<evidence type="ECO:0000256" key="1">
    <source>
        <dbReference type="ARBA" id="ARBA00023015"/>
    </source>
</evidence>
<keyword evidence="3" id="KW-0804">Transcription</keyword>
<dbReference type="CDD" id="cd06267">
    <property type="entry name" value="PBP1_LacI_sugar_binding-like"/>
    <property type="match status" value="1"/>
</dbReference>
<sequence length="336" mass="37413">MAATIRDITKMTGLSLATVSKYLNGGNVLPKNRLAIEHAIEVLHYEVNEVARGLATNRTKTVGVLIQKLDNVFASTIIAKIEDMLRARDYGTIVCDCRGDEKLEEEAIRFLLGKRVDGIITIPTSRSSAYLQSAIQRGTPLVLIDRAFDDGSFDSVYVDNAEASREAVRLLIEKGHKKIAIICGDEGYYTARGRLEGYFQAMARADLPVYAKYIKKGDLEVSHGYNAIRELMEMEDRPTAVFLSNYEITMGAVIAMNETGIRFPEDVSVIGFDNLLLSQVIRPRLYMVVQPMEEIAQAAAKLMLERLAGKDPDREKEPKQILLHTSILEGESVRAL</sequence>